<dbReference type="EMBL" id="CM045871">
    <property type="protein sequence ID" value="KAI7951462.1"/>
    <property type="molecule type" value="Genomic_DNA"/>
</dbReference>
<comment type="caution">
    <text evidence="1">The sequence shown here is derived from an EMBL/GenBank/DDBJ whole genome shotgun (WGS) entry which is preliminary data.</text>
</comment>
<evidence type="ECO:0000313" key="2">
    <source>
        <dbReference type="Proteomes" id="UP001060170"/>
    </source>
</evidence>
<accession>A0ACC0EGI3</accession>
<evidence type="ECO:0000313" key="1">
    <source>
        <dbReference type="EMBL" id="KAI7951462.1"/>
    </source>
</evidence>
<reference evidence="2" key="2">
    <citation type="journal article" date="2018" name="Mol. Plant Microbe Interact.">
        <title>Genome sequence resources for the wheat stripe rust pathogen (Puccinia striiformis f. sp. tritici) and the barley stripe rust pathogen (Puccinia striiformis f. sp. hordei).</title>
        <authorList>
            <person name="Xia C."/>
            <person name="Wang M."/>
            <person name="Yin C."/>
            <person name="Cornejo O.E."/>
            <person name="Hulbert S.H."/>
            <person name="Chen X."/>
        </authorList>
    </citation>
    <scope>NUCLEOTIDE SEQUENCE [LARGE SCALE GENOMIC DNA]</scope>
    <source>
        <strain evidence="2">93-210</strain>
    </source>
</reference>
<sequence length="1340" mass="149692">MFSQPASKALPSARKRNGLRSHSRLSSVGPQDSNHQAQNEFPSADNLQGKSIGSKPNAFLGVQRLPPGGLRNRTVTPIGRIDTSQAMAITEEQTNSLEEGLKQANQSGSNLSVLLQDNFHAVSAYSPLPSDVITMITNVDINLDALKGHVDHVTGFACVWSRNVCYVWNFARRMSALPTCYSFPCPISNTSSVLVNTLAPLPLASLISHSSNISTSTRHEPGLLLVSPTGELRAWDSLSLALSGVDKFATIQIQLQDAELVRCLQPLISCPGSFILATSHTRLFRISISPGMNGRPTVISSLMSRSTTWGTKLGSLIRWGQAYDPKAGIVALAVSPPLEGDNSMAGGEAWALEVTGNLQRWKLNFSSGGERFVWEKEINSIVLESLGCTPDVDVLTMAERIEFTLLDIKVTSTRDLAVLVSYIDSSQVEQAQSSVQPRSYAIVILEVLSSSALPVVAHTVKARHREYPDPRPETSPYLSLPSGGPAALIVFPERIVCLSLSVDSDFEEIVSLKSQANNRIIGSGAAPLDIRGVQDKTDKPPALKLLTTSSGILEIELNPTELEKLGTSIVEEQKTRDTHRLKTQLEQGVFFGDDPANPVEFNLQADLKGDLGTAADQLSKEILSSSAAHQPPIVDLRSQLSDRIGRLLQLIRFINKTGMLNKVPKPVKRRLITDLELLDATNTLWTYHNNNINVLSLGGRRRSTVLSEVIISYMDSLGQNPDEDIIRSFFRIHMVVGVSYSTNIDQCSGKIEIDFVQEIKQIAQPLTPTDAGQRNTPVYRTAINIRQRHIKAYDLENDTSTEPWTSTLNLLDILHSHYEVTLEILQQRAREFGPAMDEDQARFDHDDSTTLLMDDEDDDAIDGSSEKSKWLHHTLKDQLIKLVERSLDMMKERSAFVESTLGTNHPEAKSLQERYLRLRPQLIFGLVKVKRQTRAIKLAEDQRDFRTLVELCHSLSSSETEQKERTYIAKYQEEFAFQLYQWYVEQGRYHELLSQDSVYAPLITSFLDNMDYGKFSWIHDLAIDRFDHASLVLLKEAESEKNLDDQKIMLSLGKLCQVAQIDEAGQIDQEKILQDIEVTIWSFLVVDDRLDILQAQLKLSDLCKSILDSQPQYSLLSLDQQIEVLRQHLAPNLVDRPAFGQLFDRYVRQIIAGDALKIEDLIEFYGLKANLEEQVEDFVIALDVFSRAKDIVPGRAQLALKSVWRRIYIHEDWQALKKSSNLSDEDLRTCLKSTALYHVLSSSIDPNDSGKVDLPISSPNESFFDPTISLNDDLAIRFPDHSLSELEQLSKDYQSENRQLQEAIESGNVWEFYGEIVRLIRESDTLSDTAGAGDVTMMSE</sequence>
<gene>
    <name evidence="1" type="ORF">MJO28_007146</name>
</gene>
<reference evidence="2" key="1">
    <citation type="journal article" date="2018" name="BMC Genomics">
        <title>Genomic insights into host adaptation between the wheat stripe rust pathogen (Puccinia striiformis f. sp. tritici) and the barley stripe rust pathogen (Puccinia striiformis f. sp. hordei).</title>
        <authorList>
            <person name="Xia C."/>
            <person name="Wang M."/>
            <person name="Yin C."/>
            <person name="Cornejo O.E."/>
            <person name="Hulbert S.H."/>
            <person name="Chen X."/>
        </authorList>
    </citation>
    <scope>NUCLEOTIDE SEQUENCE [LARGE SCALE GENOMIC DNA]</scope>
    <source>
        <strain evidence="2">93-210</strain>
    </source>
</reference>
<reference evidence="1 2" key="3">
    <citation type="journal article" date="2022" name="Microbiol. Spectr.">
        <title>Folding features and dynamics of 3D genome architecture in plant fungal pathogens.</title>
        <authorList>
            <person name="Xia C."/>
        </authorList>
    </citation>
    <scope>NUCLEOTIDE SEQUENCE [LARGE SCALE GENOMIC DNA]</scope>
    <source>
        <strain evidence="1 2">93-210</strain>
    </source>
</reference>
<protein>
    <submittedName>
        <fullName evidence="1">Uncharacterized protein</fullName>
    </submittedName>
</protein>
<name>A0ACC0EGI3_9BASI</name>
<keyword evidence="2" id="KW-1185">Reference proteome</keyword>
<proteinExistence type="predicted"/>
<dbReference type="Proteomes" id="UP001060170">
    <property type="component" value="Chromosome 7"/>
</dbReference>
<organism evidence="1 2">
    <name type="scientific">Puccinia striiformis f. sp. tritici</name>
    <dbReference type="NCBI Taxonomy" id="168172"/>
    <lineage>
        <taxon>Eukaryota</taxon>
        <taxon>Fungi</taxon>
        <taxon>Dikarya</taxon>
        <taxon>Basidiomycota</taxon>
        <taxon>Pucciniomycotina</taxon>
        <taxon>Pucciniomycetes</taxon>
        <taxon>Pucciniales</taxon>
        <taxon>Pucciniaceae</taxon>
        <taxon>Puccinia</taxon>
    </lineage>
</organism>